<dbReference type="STRING" id="869754.A0A1A0HJG5"/>
<dbReference type="GeneID" id="30027693"/>
<dbReference type="CDD" id="cd22928">
    <property type="entry name" value="HFD_POLE3_DPB4"/>
    <property type="match status" value="1"/>
</dbReference>
<keyword evidence="3" id="KW-0539">Nucleus</keyword>
<proteinExistence type="predicted"/>
<dbReference type="GO" id="GO:0031507">
    <property type="term" value="P:heterochromatin formation"/>
    <property type="evidence" value="ECO:0007669"/>
    <property type="project" value="TreeGrafter"/>
</dbReference>
<dbReference type="RefSeq" id="XP_018714636.1">
    <property type="nucleotide sequence ID" value="XM_018854717.1"/>
</dbReference>
<dbReference type="PANTHER" id="PTHR46172:SF1">
    <property type="entry name" value="DNA POLYMERASE EPSILON SUBUNIT 3"/>
    <property type="match status" value="1"/>
</dbReference>
<evidence type="ECO:0000256" key="3">
    <source>
        <dbReference type="ARBA" id="ARBA00023242"/>
    </source>
</evidence>
<comment type="subcellular location">
    <subcellularLocation>
        <location evidence="1">Nucleus</location>
    </subcellularLocation>
</comment>
<feature type="non-terminal residue" evidence="7">
    <location>
        <position position="206"/>
    </location>
</feature>
<dbReference type="SUPFAM" id="SSF47113">
    <property type="entry name" value="Histone-fold"/>
    <property type="match status" value="1"/>
</dbReference>
<comment type="caution">
    <text evidence="7">The sequence shown here is derived from an EMBL/GenBank/DDBJ whole genome shotgun (WGS) entry which is preliminary data.</text>
</comment>
<evidence type="ECO:0000313" key="8">
    <source>
        <dbReference type="Proteomes" id="UP000092555"/>
    </source>
</evidence>
<accession>A0A1A0HJG5</accession>
<keyword evidence="2" id="KW-0235">DNA replication</keyword>
<dbReference type="InterPro" id="IPR009072">
    <property type="entry name" value="Histone-fold"/>
</dbReference>
<dbReference type="Proteomes" id="UP000092555">
    <property type="component" value="Unassembled WGS sequence"/>
</dbReference>
<feature type="region of interest" description="Disordered" evidence="6">
    <location>
        <begin position="135"/>
        <end position="206"/>
    </location>
</feature>
<feature type="compositionally biased region" description="Acidic residues" evidence="6">
    <location>
        <begin position="164"/>
        <end position="183"/>
    </location>
</feature>
<evidence type="ECO:0000256" key="4">
    <source>
        <dbReference type="ARBA" id="ARBA00039775"/>
    </source>
</evidence>
<organism evidence="7 8">
    <name type="scientific">Metschnikowia bicuspidata var. bicuspidata NRRL YB-4993</name>
    <dbReference type="NCBI Taxonomy" id="869754"/>
    <lineage>
        <taxon>Eukaryota</taxon>
        <taxon>Fungi</taxon>
        <taxon>Dikarya</taxon>
        <taxon>Ascomycota</taxon>
        <taxon>Saccharomycotina</taxon>
        <taxon>Pichiomycetes</taxon>
        <taxon>Metschnikowiaceae</taxon>
        <taxon>Metschnikowia</taxon>
    </lineage>
</organism>
<dbReference type="GO" id="GO:0046982">
    <property type="term" value="F:protein heterodimerization activity"/>
    <property type="evidence" value="ECO:0007669"/>
    <property type="project" value="InterPro"/>
</dbReference>
<gene>
    <name evidence="7" type="ORF">METBIDRAFT_17485</name>
</gene>
<dbReference type="GO" id="GO:0008622">
    <property type="term" value="C:epsilon DNA polymerase complex"/>
    <property type="evidence" value="ECO:0007669"/>
    <property type="project" value="TreeGrafter"/>
</dbReference>
<protein>
    <recommendedName>
        <fullName evidence="4">DNA polymerase epsilon subunit D</fullName>
    </recommendedName>
    <alternativeName>
        <fullName evidence="5">DNA polymerase II subunit D</fullName>
    </alternativeName>
</protein>
<dbReference type="Gene3D" id="1.10.20.10">
    <property type="entry name" value="Histone, subunit A"/>
    <property type="match status" value="1"/>
</dbReference>
<dbReference type="InterPro" id="IPR051377">
    <property type="entry name" value="DNA_Pol-Epsilon_Subunit"/>
</dbReference>
<reference evidence="7 8" key="1">
    <citation type="submission" date="2016-05" db="EMBL/GenBank/DDBJ databases">
        <title>Comparative genomics of biotechnologically important yeasts.</title>
        <authorList>
            <consortium name="DOE Joint Genome Institute"/>
            <person name="Riley R."/>
            <person name="Haridas S."/>
            <person name="Wolfe K.H."/>
            <person name="Lopes M.R."/>
            <person name="Hittinger C.T."/>
            <person name="Goker M."/>
            <person name="Salamov A."/>
            <person name="Wisecaver J."/>
            <person name="Long T.M."/>
            <person name="Aerts A.L."/>
            <person name="Barry K."/>
            <person name="Choi C."/>
            <person name="Clum A."/>
            <person name="Coughlan A.Y."/>
            <person name="Deshpande S."/>
            <person name="Douglass A.P."/>
            <person name="Hanson S.J."/>
            <person name="Klenk H.-P."/>
            <person name="LaButti K."/>
            <person name="Lapidus A."/>
            <person name="Lindquist E."/>
            <person name="Lipzen A."/>
            <person name="Meier-kolthoff J.P."/>
            <person name="Ohm R.A."/>
            <person name="Otillar R.P."/>
            <person name="Pangilinan J."/>
            <person name="Peng Y."/>
            <person name="Rokas A."/>
            <person name="Rosa C.A."/>
            <person name="Scheuner C."/>
            <person name="Sibirny A.A."/>
            <person name="Slot J.C."/>
            <person name="Stielow J.B."/>
            <person name="Sun H."/>
            <person name="Kurtzman C.P."/>
            <person name="Blackwell M."/>
            <person name="Grigoriev I.V."/>
            <person name="Jeffries T.W."/>
        </authorList>
    </citation>
    <scope>NUCLEOTIDE SEQUENCE [LARGE SCALE GENOMIC DNA]</scope>
    <source>
        <strain evidence="7 8">NRRL YB-4993</strain>
    </source>
</reference>
<dbReference type="GO" id="GO:0008623">
    <property type="term" value="C:CHRAC"/>
    <property type="evidence" value="ECO:0007669"/>
    <property type="project" value="TreeGrafter"/>
</dbReference>
<name>A0A1A0HJG5_9ASCO</name>
<sequence length="206" mass="22896">MPPKGWRKYGDSTQFPKDAELVSIDEILFPRSTVQKLAKGILNAADETSENGLGDNMGLTKDSLVAVQRSATVFVSHILFYARQTARDFGRKNVNSQDILTALERADLAGFAPEIKHKLSTFESDVEAKKKLKAEAKEAAPVEGPVPKKMRDNASNRVLKTGAEEEETEDDDDDIEDAEEDMERSEIRNEDATILPANDEPEDEEE</sequence>
<dbReference type="GO" id="GO:0006974">
    <property type="term" value="P:DNA damage response"/>
    <property type="evidence" value="ECO:0007669"/>
    <property type="project" value="TreeGrafter"/>
</dbReference>
<dbReference type="GO" id="GO:0006272">
    <property type="term" value="P:leading strand elongation"/>
    <property type="evidence" value="ECO:0007669"/>
    <property type="project" value="TreeGrafter"/>
</dbReference>
<dbReference type="GO" id="GO:0031490">
    <property type="term" value="F:chromatin DNA binding"/>
    <property type="evidence" value="ECO:0007669"/>
    <property type="project" value="TreeGrafter"/>
</dbReference>
<evidence type="ECO:0000313" key="7">
    <source>
        <dbReference type="EMBL" id="OBA24155.1"/>
    </source>
</evidence>
<dbReference type="EMBL" id="LXTC01000001">
    <property type="protein sequence ID" value="OBA24155.1"/>
    <property type="molecule type" value="Genomic_DNA"/>
</dbReference>
<dbReference type="AlphaFoldDB" id="A0A1A0HJG5"/>
<dbReference type="OrthoDB" id="1707486at2759"/>
<evidence type="ECO:0000256" key="1">
    <source>
        <dbReference type="ARBA" id="ARBA00004123"/>
    </source>
</evidence>
<keyword evidence="8" id="KW-1185">Reference proteome</keyword>
<evidence type="ECO:0000256" key="6">
    <source>
        <dbReference type="SAM" id="MobiDB-lite"/>
    </source>
</evidence>
<evidence type="ECO:0000256" key="5">
    <source>
        <dbReference type="ARBA" id="ARBA00042096"/>
    </source>
</evidence>
<evidence type="ECO:0000256" key="2">
    <source>
        <dbReference type="ARBA" id="ARBA00022705"/>
    </source>
</evidence>
<dbReference type="PANTHER" id="PTHR46172">
    <property type="entry name" value="DNA POLYMERASE EPSILON SUBUNIT 3"/>
    <property type="match status" value="1"/>
</dbReference>